<dbReference type="InParanoid" id="A0A2J6SHV0"/>
<name>A0A2J6SHV0_9HELO</name>
<dbReference type="RefSeq" id="XP_024727252.1">
    <property type="nucleotide sequence ID" value="XM_024885444.1"/>
</dbReference>
<dbReference type="EMBL" id="KZ613913">
    <property type="protein sequence ID" value="PMD50348.1"/>
    <property type="molecule type" value="Genomic_DNA"/>
</dbReference>
<protein>
    <submittedName>
        <fullName evidence="1">Uncharacterized protein</fullName>
    </submittedName>
</protein>
<organism evidence="1 2">
    <name type="scientific">Hyaloscypha bicolor E</name>
    <dbReference type="NCBI Taxonomy" id="1095630"/>
    <lineage>
        <taxon>Eukaryota</taxon>
        <taxon>Fungi</taxon>
        <taxon>Dikarya</taxon>
        <taxon>Ascomycota</taxon>
        <taxon>Pezizomycotina</taxon>
        <taxon>Leotiomycetes</taxon>
        <taxon>Helotiales</taxon>
        <taxon>Hyaloscyphaceae</taxon>
        <taxon>Hyaloscypha</taxon>
        <taxon>Hyaloscypha bicolor</taxon>
    </lineage>
</organism>
<keyword evidence="2" id="KW-1185">Reference proteome</keyword>
<dbReference type="OrthoDB" id="2824656at2759"/>
<proteinExistence type="predicted"/>
<evidence type="ECO:0000313" key="2">
    <source>
        <dbReference type="Proteomes" id="UP000235371"/>
    </source>
</evidence>
<sequence length="245" mass="27602">MVLFQILRFALPQSSAISAPAFLKLREFVRSHGQAEDQYFDHILSDPQLRKQSDEMCWVIQWPNGSDLRTNASFRSKLNEATQDNYTKSLLFEYNESQTAELKKGLEAPVTEFAIINLSPTAPLQDAGLQRSMHKTYTDCYFAGGFSGGNWAYSLNTNDVDELLRENTGEKAIPAEGRRLAVYPLGWESKEHHTAYSCSPLFDEEILKLAPWFGPGTGAWWVTLEKHRNNQLPIANPSSIELLGG</sequence>
<dbReference type="AlphaFoldDB" id="A0A2J6SHV0"/>
<reference evidence="1 2" key="1">
    <citation type="submission" date="2016-04" db="EMBL/GenBank/DDBJ databases">
        <title>A degradative enzymes factory behind the ericoid mycorrhizal symbiosis.</title>
        <authorList>
            <consortium name="DOE Joint Genome Institute"/>
            <person name="Martino E."/>
            <person name="Morin E."/>
            <person name="Grelet G."/>
            <person name="Kuo A."/>
            <person name="Kohler A."/>
            <person name="Daghino S."/>
            <person name="Barry K."/>
            <person name="Choi C."/>
            <person name="Cichocki N."/>
            <person name="Clum A."/>
            <person name="Copeland A."/>
            <person name="Hainaut M."/>
            <person name="Haridas S."/>
            <person name="Labutti K."/>
            <person name="Lindquist E."/>
            <person name="Lipzen A."/>
            <person name="Khouja H.-R."/>
            <person name="Murat C."/>
            <person name="Ohm R."/>
            <person name="Olson A."/>
            <person name="Spatafora J."/>
            <person name="Veneault-Fourrey C."/>
            <person name="Henrissat B."/>
            <person name="Grigoriev I."/>
            <person name="Martin F."/>
            <person name="Perotto S."/>
        </authorList>
    </citation>
    <scope>NUCLEOTIDE SEQUENCE [LARGE SCALE GENOMIC DNA]</scope>
    <source>
        <strain evidence="1 2">E</strain>
    </source>
</reference>
<dbReference type="GeneID" id="36593521"/>
<dbReference type="Proteomes" id="UP000235371">
    <property type="component" value="Unassembled WGS sequence"/>
</dbReference>
<evidence type="ECO:0000313" key="1">
    <source>
        <dbReference type="EMBL" id="PMD50348.1"/>
    </source>
</evidence>
<accession>A0A2J6SHV0</accession>
<gene>
    <name evidence="1" type="ORF">K444DRAFT_648288</name>
</gene>